<dbReference type="RefSeq" id="WP_039216539.1">
    <property type="nucleotide sequence ID" value="NZ_JWLW01000003.1"/>
</dbReference>
<dbReference type="PANTHER" id="PTHR32071">
    <property type="entry name" value="TRANSCRIPTIONAL REGULATORY PROTEIN"/>
    <property type="match status" value="1"/>
</dbReference>
<dbReference type="PROSITE" id="PS50110">
    <property type="entry name" value="RESPONSE_REGULATORY"/>
    <property type="match status" value="1"/>
</dbReference>
<dbReference type="InterPro" id="IPR003593">
    <property type="entry name" value="AAA+_ATPase"/>
</dbReference>
<evidence type="ECO:0000256" key="2">
    <source>
        <dbReference type="ARBA" id="ARBA00022840"/>
    </source>
</evidence>
<dbReference type="InterPro" id="IPR025662">
    <property type="entry name" value="Sigma_54_int_dom_ATP-bd_1"/>
</dbReference>
<dbReference type="InterPro" id="IPR025944">
    <property type="entry name" value="Sigma_54_int_dom_CS"/>
</dbReference>
<organism evidence="9 10">
    <name type="scientific">Alteromonas marina</name>
    <dbReference type="NCBI Taxonomy" id="203795"/>
    <lineage>
        <taxon>Bacteria</taxon>
        <taxon>Pseudomonadati</taxon>
        <taxon>Pseudomonadota</taxon>
        <taxon>Gammaproteobacteria</taxon>
        <taxon>Alteromonadales</taxon>
        <taxon>Alteromonadaceae</taxon>
        <taxon>Alteromonas/Salinimonas group</taxon>
        <taxon>Alteromonas</taxon>
    </lineage>
</organism>
<dbReference type="Gene3D" id="3.40.50.2300">
    <property type="match status" value="1"/>
</dbReference>
<dbReference type="InterPro" id="IPR009057">
    <property type="entry name" value="Homeodomain-like_sf"/>
</dbReference>
<dbReference type="Pfam" id="PF02954">
    <property type="entry name" value="HTH_8"/>
    <property type="match status" value="1"/>
</dbReference>
<dbReference type="GO" id="GO:0006355">
    <property type="term" value="P:regulation of DNA-templated transcription"/>
    <property type="evidence" value="ECO:0007669"/>
    <property type="project" value="InterPro"/>
</dbReference>
<dbReference type="PROSITE" id="PS00676">
    <property type="entry name" value="SIGMA54_INTERACT_2"/>
    <property type="match status" value="1"/>
</dbReference>
<dbReference type="PRINTS" id="PR01590">
    <property type="entry name" value="HTHFIS"/>
</dbReference>
<dbReference type="Pfam" id="PF00072">
    <property type="entry name" value="Response_reg"/>
    <property type="match status" value="1"/>
</dbReference>
<dbReference type="PROSITE" id="PS00688">
    <property type="entry name" value="SIGMA54_INTERACT_3"/>
    <property type="match status" value="1"/>
</dbReference>
<name>A0A0B3YJN3_9ALTE</name>
<keyword evidence="3" id="KW-0805">Transcription regulation</keyword>
<dbReference type="Pfam" id="PF00158">
    <property type="entry name" value="Sigma54_activat"/>
    <property type="match status" value="1"/>
</dbReference>
<dbReference type="AlphaFoldDB" id="A0A0B3YJN3"/>
<dbReference type="SUPFAM" id="SSF52172">
    <property type="entry name" value="CheY-like"/>
    <property type="match status" value="1"/>
</dbReference>
<dbReference type="GO" id="GO:0005524">
    <property type="term" value="F:ATP binding"/>
    <property type="evidence" value="ECO:0007669"/>
    <property type="project" value="UniProtKB-KW"/>
</dbReference>
<protein>
    <submittedName>
        <fullName evidence="9">RNA polymerase subunit sigma-54</fullName>
    </submittedName>
</protein>
<evidence type="ECO:0000256" key="3">
    <source>
        <dbReference type="ARBA" id="ARBA00023015"/>
    </source>
</evidence>
<gene>
    <name evidence="9" type="ORF">RJ41_02145</name>
</gene>
<keyword evidence="2" id="KW-0067">ATP-binding</keyword>
<dbReference type="GO" id="GO:0043565">
    <property type="term" value="F:sequence-specific DNA binding"/>
    <property type="evidence" value="ECO:0007669"/>
    <property type="project" value="InterPro"/>
</dbReference>
<dbReference type="SUPFAM" id="SSF46689">
    <property type="entry name" value="Homeodomain-like"/>
    <property type="match status" value="1"/>
</dbReference>
<evidence type="ECO:0000313" key="9">
    <source>
        <dbReference type="EMBL" id="KHT57458.1"/>
    </source>
</evidence>
<keyword evidence="4" id="KW-0238">DNA-binding</keyword>
<dbReference type="CDD" id="cd00156">
    <property type="entry name" value="REC"/>
    <property type="match status" value="1"/>
</dbReference>
<evidence type="ECO:0000259" key="7">
    <source>
        <dbReference type="PROSITE" id="PS50045"/>
    </source>
</evidence>
<keyword evidence="10" id="KW-1185">Reference proteome</keyword>
<feature type="domain" description="Sigma-54 factor interaction" evidence="7">
    <location>
        <begin position="134"/>
        <end position="361"/>
    </location>
</feature>
<reference evidence="9 10" key="1">
    <citation type="submission" date="2014-12" db="EMBL/GenBank/DDBJ databases">
        <title>Genome sequencing of Alteromonas marina AD001.</title>
        <authorList>
            <person name="Adrian T.G.S."/>
            <person name="Chan K.G."/>
        </authorList>
    </citation>
    <scope>NUCLEOTIDE SEQUENCE [LARGE SCALE GENOMIC DNA]</scope>
    <source>
        <strain evidence="9 10">AD001</strain>
    </source>
</reference>
<dbReference type="Gene3D" id="1.10.8.60">
    <property type="match status" value="1"/>
</dbReference>
<dbReference type="PROSITE" id="PS50045">
    <property type="entry name" value="SIGMA54_INTERACT_4"/>
    <property type="match status" value="1"/>
</dbReference>
<proteinExistence type="predicted"/>
<dbReference type="PROSITE" id="PS00675">
    <property type="entry name" value="SIGMA54_INTERACT_1"/>
    <property type="match status" value="1"/>
</dbReference>
<keyword evidence="6" id="KW-0597">Phosphoprotein</keyword>
<dbReference type="Gene3D" id="1.10.10.60">
    <property type="entry name" value="Homeodomain-like"/>
    <property type="match status" value="1"/>
</dbReference>
<keyword evidence="1" id="KW-0547">Nucleotide-binding</keyword>
<dbReference type="SUPFAM" id="SSF52540">
    <property type="entry name" value="P-loop containing nucleoside triphosphate hydrolases"/>
    <property type="match status" value="1"/>
</dbReference>
<feature type="modified residue" description="4-aspartylphosphate" evidence="6">
    <location>
        <position position="52"/>
    </location>
</feature>
<dbReference type="InterPro" id="IPR027417">
    <property type="entry name" value="P-loop_NTPase"/>
</dbReference>
<evidence type="ECO:0000256" key="5">
    <source>
        <dbReference type="ARBA" id="ARBA00023163"/>
    </source>
</evidence>
<dbReference type="InterPro" id="IPR001789">
    <property type="entry name" value="Sig_transdc_resp-reg_receiver"/>
</dbReference>
<dbReference type="OrthoDB" id="9804019at2"/>
<dbReference type="InterPro" id="IPR011006">
    <property type="entry name" value="CheY-like_superfamily"/>
</dbReference>
<evidence type="ECO:0000256" key="6">
    <source>
        <dbReference type="PROSITE-ProRule" id="PRU00169"/>
    </source>
</evidence>
<dbReference type="Pfam" id="PF25601">
    <property type="entry name" value="AAA_lid_14"/>
    <property type="match status" value="1"/>
</dbReference>
<feature type="domain" description="Response regulatory" evidence="8">
    <location>
        <begin position="3"/>
        <end position="117"/>
    </location>
</feature>
<sequence length="443" mass="49171">MLTVLLVDDDAEFTEVACTIIEFLGHDVLTAATLAEARDWLEKETFDHVLLDFMLPDGSGAHLFNELDALPKRPRVTLITGHPSVKSVIKGLCGPTVDYLVKPIQREEIEAVLSKKTKPKAPAEEKIEKHFDLLIGESPVMKELYKLISRVSKTSANVMLLGESGVGKEVVAAAIHHASESEGPYIATNCGAFSKELIGSELFGHEKGAFTGAVGRKEGVFEQAEGGTLFLDEITEMPIDMQPNLLRVLENKVVIRVGGTKTIPVNCRVVSATNRTMEEIAQSKVLREDIYFRLAVFPITIPPLRDRKEDIPLLAKTFIAEFNKENGSNFKWEESQLDTLQAYDWPGNVRELRHFVHRAAIMSDPEKSEIELPKTIESPFAQKQSTTPALQAGRTIEDVEKELIYATLEKVNGNKTTAAEMLGISTKTLYNRLHAYGDLSKEE</sequence>
<dbReference type="InterPro" id="IPR025943">
    <property type="entry name" value="Sigma_54_int_dom_ATP-bd_2"/>
</dbReference>
<dbReference type="InterPro" id="IPR002078">
    <property type="entry name" value="Sigma_54_int"/>
</dbReference>
<dbReference type="SMART" id="SM00448">
    <property type="entry name" value="REC"/>
    <property type="match status" value="1"/>
</dbReference>
<keyword evidence="5" id="KW-0804">Transcription</keyword>
<dbReference type="CDD" id="cd00009">
    <property type="entry name" value="AAA"/>
    <property type="match status" value="1"/>
</dbReference>
<dbReference type="Proteomes" id="UP000031197">
    <property type="component" value="Unassembled WGS sequence"/>
</dbReference>
<dbReference type="SMART" id="SM00382">
    <property type="entry name" value="AAA"/>
    <property type="match status" value="1"/>
</dbReference>
<dbReference type="FunFam" id="3.40.50.300:FF:000006">
    <property type="entry name" value="DNA-binding transcriptional regulator NtrC"/>
    <property type="match status" value="1"/>
</dbReference>
<dbReference type="InterPro" id="IPR002197">
    <property type="entry name" value="HTH_Fis"/>
</dbReference>
<evidence type="ECO:0000313" key="10">
    <source>
        <dbReference type="Proteomes" id="UP000031197"/>
    </source>
</evidence>
<dbReference type="Gene3D" id="3.40.50.300">
    <property type="entry name" value="P-loop containing nucleotide triphosphate hydrolases"/>
    <property type="match status" value="1"/>
</dbReference>
<dbReference type="EMBL" id="JWLW01000003">
    <property type="protein sequence ID" value="KHT57458.1"/>
    <property type="molecule type" value="Genomic_DNA"/>
</dbReference>
<evidence type="ECO:0000256" key="1">
    <source>
        <dbReference type="ARBA" id="ARBA00022741"/>
    </source>
</evidence>
<evidence type="ECO:0000256" key="4">
    <source>
        <dbReference type="ARBA" id="ARBA00023125"/>
    </source>
</evidence>
<accession>A0A0B3YJN3</accession>
<dbReference type="GO" id="GO:0000160">
    <property type="term" value="P:phosphorelay signal transduction system"/>
    <property type="evidence" value="ECO:0007669"/>
    <property type="project" value="InterPro"/>
</dbReference>
<dbReference type="InterPro" id="IPR058031">
    <property type="entry name" value="AAA_lid_NorR"/>
</dbReference>
<comment type="caution">
    <text evidence="9">The sequence shown here is derived from an EMBL/GenBank/DDBJ whole genome shotgun (WGS) entry which is preliminary data.</text>
</comment>
<evidence type="ECO:0000259" key="8">
    <source>
        <dbReference type="PROSITE" id="PS50110"/>
    </source>
</evidence>